<gene>
    <name evidence="7" type="ORF">SAMN06265222_101679</name>
</gene>
<evidence type="ECO:0000256" key="6">
    <source>
        <dbReference type="SAM" id="MobiDB-lite"/>
    </source>
</evidence>
<evidence type="ECO:0000256" key="2">
    <source>
        <dbReference type="ARBA" id="ARBA00022605"/>
    </source>
</evidence>
<comment type="pathway">
    <text evidence="4">Amino-acid biosynthesis.</text>
</comment>
<evidence type="ECO:0008006" key="9">
    <source>
        <dbReference type="Google" id="ProtNLM"/>
    </source>
</evidence>
<dbReference type="InterPro" id="IPR006062">
    <property type="entry name" value="His_biosynth"/>
</dbReference>
<evidence type="ECO:0000313" key="8">
    <source>
        <dbReference type="Proteomes" id="UP001158067"/>
    </source>
</evidence>
<evidence type="ECO:0000256" key="5">
    <source>
        <dbReference type="RuleBase" id="RU003657"/>
    </source>
</evidence>
<comment type="similarity">
    <text evidence="1 5">Belongs to the HisA/HisF family.</text>
</comment>
<keyword evidence="8" id="KW-1185">Reference proteome</keyword>
<dbReference type="Proteomes" id="UP001158067">
    <property type="component" value="Unassembled WGS sequence"/>
</dbReference>
<sequence>MSGDAALSWDAVVDNLVGVIDLKEGKAVHAVAGARDQYGPVQLPRQRSHAKPLLGSENASPATSTDREHRAESVGRAPDGDAIGLVEHYRSLGVHQFYVADLDALEGGEVQRESLDHLLDLVHSNERWILDLGLNDQVASSQLDWMQNWQHRLSDVTNPSATDSPFCSPLGGQVRCRQPQVGQLQWVVASESANKLATPAFWAGHLGRSSLILGVDFRDGAFASSIASLGSTSDRLGAWLKAGQAAGIQAALILDVAAVGTGVGPRTATMCEEISRLHSGWRLISGGGCRDAADVAALLRAGCNDCLVATALLR</sequence>
<protein>
    <recommendedName>
        <fullName evidence="9">HisA/hisF family protein</fullName>
    </recommendedName>
</protein>
<feature type="region of interest" description="Disordered" evidence="6">
    <location>
        <begin position="39"/>
        <end position="79"/>
    </location>
</feature>
<dbReference type="InterPro" id="IPR013785">
    <property type="entry name" value="Aldolase_TIM"/>
</dbReference>
<dbReference type="EMBL" id="FXUG01000001">
    <property type="protein sequence ID" value="SMP41916.1"/>
    <property type="molecule type" value="Genomic_DNA"/>
</dbReference>
<evidence type="ECO:0000256" key="3">
    <source>
        <dbReference type="ARBA" id="ARBA00023102"/>
    </source>
</evidence>
<dbReference type="RefSeq" id="WP_283430879.1">
    <property type="nucleotide sequence ID" value="NZ_FXUG01000001.1"/>
</dbReference>
<keyword evidence="3 5" id="KW-0368">Histidine biosynthesis</keyword>
<dbReference type="InterPro" id="IPR011060">
    <property type="entry name" value="RibuloseP-bd_barrel"/>
</dbReference>
<reference evidence="7 8" key="1">
    <citation type="submission" date="2017-05" db="EMBL/GenBank/DDBJ databases">
        <authorList>
            <person name="Varghese N."/>
            <person name="Submissions S."/>
        </authorList>
    </citation>
    <scope>NUCLEOTIDE SEQUENCE [LARGE SCALE GENOMIC DNA]</scope>
    <source>
        <strain evidence="7 8">DSM 25457</strain>
    </source>
</reference>
<dbReference type="SUPFAM" id="SSF51366">
    <property type="entry name" value="Ribulose-phoshate binding barrel"/>
    <property type="match status" value="1"/>
</dbReference>
<dbReference type="Pfam" id="PF00977">
    <property type="entry name" value="His_biosynth"/>
    <property type="match status" value="1"/>
</dbReference>
<name>A0ABY1PR80_9BACT</name>
<evidence type="ECO:0000256" key="1">
    <source>
        <dbReference type="ARBA" id="ARBA00009667"/>
    </source>
</evidence>
<organism evidence="7 8">
    <name type="scientific">Neorhodopirellula lusitana</name>
    <dbReference type="NCBI Taxonomy" id="445327"/>
    <lineage>
        <taxon>Bacteria</taxon>
        <taxon>Pseudomonadati</taxon>
        <taxon>Planctomycetota</taxon>
        <taxon>Planctomycetia</taxon>
        <taxon>Pirellulales</taxon>
        <taxon>Pirellulaceae</taxon>
        <taxon>Neorhodopirellula</taxon>
    </lineage>
</organism>
<proteinExistence type="inferred from homology"/>
<dbReference type="Gene3D" id="3.20.20.70">
    <property type="entry name" value="Aldolase class I"/>
    <property type="match status" value="1"/>
</dbReference>
<evidence type="ECO:0000256" key="4">
    <source>
        <dbReference type="ARBA" id="ARBA00029440"/>
    </source>
</evidence>
<accession>A0ABY1PR80</accession>
<keyword evidence="2 5" id="KW-0028">Amino-acid biosynthesis</keyword>
<evidence type="ECO:0000313" key="7">
    <source>
        <dbReference type="EMBL" id="SMP41916.1"/>
    </source>
</evidence>
<comment type="caution">
    <text evidence="7">The sequence shown here is derived from an EMBL/GenBank/DDBJ whole genome shotgun (WGS) entry which is preliminary data.</text>
</comment>